<dbReference type="Gene3D" id="3.50.30.10">
    <property type="entry name" value="Phosphohistidine domain"/>
    <property type="match status" value="1"/>
</dbReference>
<dbReference type="InterPro" id="IPR008279">
    <property type="entry name" value="PEP-util_enz_mobile_dom"/>
</dbReference>
<dbReference type="GO" id="GO:0016772">
    <property type="term" value="F:transferase activity, transferring phosphorus-containing groups"/>
    <property type="evidence" value="ECO:0007669"/>
    <property type="project" value="InterPro"/>
</dbReference>
<organism evidence="2">
    <name type="scientific">Uncultured Desulfatiglans sp</name>
    <dbReference type="NCBI Taxonomy" id="1748965"/>
    <lineage>
        <taxon>Bacteria</taxon>
        <taxon>Pseudomonadati</taxon>
        <taxon>Thermodesulfobacteriota</taxon>
        <taxon>Desulfobacteria</taxon>
        <taxon>Desulfatiglandales</taxon>
        <taxon>Desulfatiglandaceae</taxon>
        <taxon>Desulfatiglans</taxon>
        <taxon>environmental samples</taxon>
    </lineage>
</organism>
<evidence type="ECO:0000313" key="2">
    <source>
        <dbReference type="EMBL" id="VBB44476.1"/>
    </source>
</evidence>
<dbReference type="EMBL" id="UPXX01000027">
    <property type="protein sequence ID" value="VBB44476.1"/>
    <property type="molecule type" value="Genomic_DNA"/>
</dbReference>
<dbReference type="AlphaFoldDB" id="A0A653A8R5"/>
<name>A0A653A8R5_UNCDX</name>
<protein>
    <submittedName>
        <fullName evidence="2">Putative PEP-utilizing enzyme, mobile domain protein</fullName>
    </submittedName>
</protein>
<proteinExistence type="predicted"/>
<dbReference type="InterPro" id="IPR036637">
    <property type="entry name" value="Phosphohistidine_dom_sf"/>
</dbReference>
<dbReference type="Pfam" id="PF00391">
    <property type="entry name" value="PEP-utilizers"/>
    <property type="match status" value="1"/>
</dbReference>
<accession>A0A653A8R5</accession>
<sequence length="559" mass="64367">MLHPAYDLSFYEFDDEKDPQSYGVLLCDVVHGKPAMKPLYIGIGWYWYYSGFRYGSETLFLPTTRGWDSRFIQGYPYITAIRTTEEERREREPYFRQKIKPFLQDFDAVWDGYKKELMELYTEAKESRGLKDWGDIERLTNIELLSFFLDFTYTINRKEGEIHMIMMMASYYINGLFQLMWKDLFGRDAPIDPDFGRLMSGFENQDVKVMRELWRLSRKAVSMGLEEAFAGSDREEILRLLNENTRGREWLEEYHTFLTRHGWRCERMHAYDTPAWIERPSLALNRVKMLMKDEEFTFDSERGRIILEREQAEKNVLEKVPAEVKDSFEVLMKAAQRSGYWSEDHTYFCDFYVGALGRWIVTEFGRRFAQAGCIDSAEDVHFLHPDEIRKAAIPMGKVDLRPYVQRRKEAWKANSKIEPVPFYGDISQAQDVLKSDPTLSVSTQVPIVREELKADLYGAAAAPGVYEGRARVIMSADQLPEVEPGEILVAPGTSAAWTAAFSVIKGLVTDGGGALSHPVIMAREYGIPCVAGCVEGSQKIRTGMTIRIDGDLGVVYIKA</sequence>
<gene>
    <name evidence="2" type="ORF">TRIP_B330580</name>
</gene>
<evidence type="ECO:0000259" key="1">
    <source>
        <dbReference type="Pfam" id="PF00391"/>
    </source>
</evidence>
<dbReference type="SUPFAM" id="SSF52009">
    <property type="entry name" value="Phosphohistidine domain"/>
    <property type="match status" value="1"/>
</dbReference>
<dbReference type="InterPro" id="IPR051549">
    <property type="entry name" value="PEP_Utilizing_Enz"/>
</dbReference>
<feature type="domain" description="PEP-utilising enzyme mobile" evidence="1">
    <location>
        <begin position="483"/>
        <end position="553"/>
    </location>
</feature>
<dbReference type="PANTHER" id="PTHR43615:SF1">
    <property type="entry name" value="PPDK_N DOMAIN-CONTAINING PROTEIN"/>
    <property type="match status" value="1"/>
</dbReference>
<reference evidence="2" key="1">
    <citation type="submission" date="2018-07" db="EMBL/GenBank/DDBJ databases">
        <authorList>
            <consortium name="Genoscope - CEA"/>
            <person name="William W."/>
        </authorList>
    </citation>
    <scope>NUCLEOTIDE SEQUENCE</scope>
    <source>
        <strain evidence="2">IK1</strain>
    </source>
</reference>
<dbReference type="PANTHER" id="PTHR43615">
    <property type="entry name" value="PHOSPHOENOLPYRUVATE SYNTHASE-RELATED"/>
    <property type="match status" value="1"/>
</dbReference>